<protein>
    <submittedName>
        <fullName evidence="2">Uncharacterized protein</fullName>
    </submittedName>
</protein>
<accession>A0A9P6VXQ6</accession>
<evidence type="ECO:0000313" key="2">
    <source>
        <dbReference type="EMBL" id="KAG0657064.1"/>
    </source>
</evidence>
<keyword evidence="3" id="KW-1185">Reference proteome</keyword>
<dbReference type="EMBL" id="PUHQ01000087">
    <property type="protein sequence ID" value="KAG0657064.1"/>
    <property type="molecule type" value="Genomic_DNA"/>
</dbReference>
<reference evidence="2 3" key="1">
    <citation type="submission" date="2020-11" db="EMBL/GenBank/DDBJ databases">
        <title>Kefir isolates.</title>
        <authorList>
            <person name="Marcisauskas S."/>
            <person name="Kim Y."/>
            <person name="Blasche S."/>
        </authorList>
    </citation>
    <scope>NUCLEOTIDE SEQUENCE [LARGE SCALE GENOMIC DNA]</scope>
    <source>
        <strain evidence="2 3">KR</strain>
    </source>
</reference>
<dbReference type="AlphaFoldDB" id="A0A9P6VXQ6"/>
<comment type="caution">
    <text evidence="2">The sequence shown here is derived from an EMBL/GenBank/DDBJ whole genome shotgun (WGS) entry which is preliminary data.</text>
</comment>
<organism evidence="2 3">
    <name type="scientific">Rhodotorula mucilaginosa</name>
    <name type="common">Yeast</name>
    <name type="synonym">Rhodotorula rubra</name>
    <dbReference type="NCBI Taxonomy" id="5537"/>
    <lineage>
        <taxon>Eukaryota</taxon>
        <taxon>Fungi</taxon>
        <taxon>Dikarya</taxon>
        <taxon>Basidiomycota</taxon>
        <taxon>Pucciniomycotina</taxon>
        <taxon>Microbotryomycetes</taxon>
        <taxon>Sporidiobolales</taxon>
        <taxon>Sporidiobolaceae</taxon>
        <taxon>Rhodotorula</taxon>
    </lineage>
</organism>
<name>A0A9P6VXQ6_RHOMI</name>
<feature type="compositionally biased region" description="Low complexity" evidence="1">
    <location>
        <begin position="61"/>
        <end position="71"/>
    </location>
</feature>
<feature type="region of interest" description="Disordered" evidence="1">
    <location>
        <begin position="46"/>
        <end position="75"/>
    </location>
</feature>
<dbReference type="Proteomes" id="UP000777482">
    <property type="component" value="Unassembled WGS sequence"/>
</dbReference>
<proteinExistence type="predicted"/>
<evidence type="ECO:0000313" key="3">
    <source>
        <dbReference type="Proteomes" id="UP000777482"/>
    </source>
</evidence>
<sequence>MLNRLDRTQQLISRTTRYPCKRAFTPNRPRRTLLLRIRARSYGAAVPVKSCSSHPQTLADPAPSARPSSARTQEPPATAFGAHRRTLHHPLVCPPLAPVNSVQARSVPPAGVLLSLASLCLRHEGGATSPDYPAPSGWGSSDTAASAWNLLQTTIRARVQEKRSPHADRMHFRRPICGTA</sequence>
<gene>
    <name evidence="2" type="ORF">C6P46_006726</name>
</gene>
<evidence type="ECO:0000256" key="1">
    <source>
        <dbReference type="SAM" id="MobiDB-lite"/>
    </source>
</evidence>